<evidence type="ECO:0000313" key="1">
    <source>
        <dbReference type="EMBL" id="MED6295440.1"/>
    </source>
</evidence>
<keyword evidence="2" id="KW-1185">Reference proteome</keyword>
<accession>A0ABU7FAU9</accession>
<protein>
    <submittedName>
        <fullName evidence="1">Uncharacterized protein</fullName>
    </submittedName>
</protein>
<dbReference type="EMBL" id="JAHUTJ010079134">
    <property type="protein sequence ID" value="MED6295440.1"/>
    <property type="molecule type" value="Genomic_DNA"/>
</dbReference>
<gene>
    <name evidence="1" type="ORF">CHARACLAT_031869</name>
</gene>
<comment type="caution">
    <text evidence="1">The sequence shown here is derived from an EMBL/GenBank/DDBJ whole genome shotgun (WGS) entry which is preliminary data.</text>
</comment>
<organism evidence="1 2">
    <name type="scientific">Characodon lateralis</name>
    <dbReference type="NCBI Taxonomy" id="208331"/>
    <lineage>
        <taxon>Eukaryota</taxon>
        <taxon>Metazoa</taxon>
        <taxon>Chordata</taxon>
        <taxon>Craniata</taxon>
        <taxon>Vertebrata</taxon>
        <taxon>Euteleostomi</taxon>
        <taxon>Actinopterygii</taxon>
        <taxon>Neopterygii</taxon>
        <taxon>Teleostei</taxon>
        <taxon>Neoteleostei</taxon>
        <taxon>Acanthomorphata</taxon>
        <taxon>Ovalentaria</taxon>
        <taxon>Atherinomorphae</taxon>
        <taxon>Cyprinodontiformes</taxon>
        <taxon>Goodeidae</taxon>
        <taxon>Characodon</taxon>
    </lineage>
</organism>
<reference evidence="1 2" key="1">
    <citation type="submission" date="2021-06" db="EMBL/GenBank/DDBJ databases">
        <authorList>
            <person name="Palmer J.M."/>
        </authorList>
    </citation>
    <scope>NUCLEOTIDE SEQUENCE [LARGE SCALE GENOMIC DNA]</scope>
    <source>
        <strain evidence="1 2">CL_MEX2019</strain>
        <tissue evidence="1">Muscle</tissue>
    </source>
</reference>
<dbReference type="Proteomes" id="UP001352852">
    <property type="component" value="Unassembled WGS sequence"/>
</dbReference>
<proteinExistence type="predicted"/>
<evidence type="ECO:0000313" key="2">
    <source>
        <dbReference type="Proteomes" id="UP001352852"/>
    </source>
</evidence>
<sequence length="68" mass="8049">MTRLHRCWSAGVQLHILEPEGNNWIGVMMPAHWSFLRPKFKMLDAVWSTESHHRIQTSYPPLDFILFS</sequence>
<name>A0ABU7FAU9_9TELE</name>